<dbReference type="KEGG" id="ahel:Q31a_23850"/>
<evidence type="ECO:0000313" key="2">
    <source>
        <dbReference type="EMBL" id="QDV24072.1"/>
    </source>
</evidence>
<keyword evidence="3" id="KW-1185">Reference proteome</keyword>
<name>A0A518G664_9BACT</name>
<dbReference type="SUPFAM" id="SSF48239">
    <property type="entry name" value="Terpenoid cyclases/Protein prenyltransferases"/>
    <property type="match status" value="1"/>
</dbReference>
<evidence type="ECO:0000259" key="1">
    <source>
        <dbReference type="Pfam" id="PF13243"/>
    </source>
</evidence>
<dbReference type="RefSeq" id="WP_145077472.1">
    <property type="nucleotide sequence ID" value="NZ_CP036298.1"/>
</dbReference>
<reference evidence="2 3" key="1">
    <citation type="submission" date="2019-02" db="EMBL/GenBank/DDBJ databases">
        <title>Deep-cultivation of Planctomycetes and their phenomic and genomic characterization uncovers novel biology.</title>
        <authorList>
            <person name="Wiegand S."/>
            <person name="Jogler M."/>
            <person name="Boedeker C."/>
            <person name="Pinto D."/>
            <person name="Vollmers J."/>
            <person name="Rivas-Marin E."/>
            <person name="Kohn T."/>
            <person name="Peeters S.H."/>
            <person name="Heuer A."/>
            <person name="Rast P."/>
            <person name="Oberbeckmann S."/>
            <person name="Bunk B."/>
            <person name="Jeske O."/>
            <person name="Meyerdierks A."/>
            <person name="Storesund J.E."/>
            <person name="Kallscheuer N."/>
            <person name="Luecker S."/>
            <person name="Lage O.M."/>
            <person name="Pohl T."/>
            <person name="Merkel B.J."/>
            <person name="Hornburger P."/>
            <person name="Mueller R.-W."/>
            <person name="Bruemmer F."/>
            <person name="Labrenz M."/>
            <person name="Spormann A.M."/>
            <person name="Op den Camp H."/>
            <person name="Overmann J."/>
            <person name="Amann R."/>
            <person name="Jetten M.S.M."/>
            <person name="Mascher T."/>
            <person name="Medema M.H."/>
            <person name="Devos D.P."/>
            <person name="Kaster A.-K."/>
            <person name="Ovreas L."/>
            <person name="Rohde M."/>
            <person name="Galperin M.Y."/>
            <person name="Jogler C."/>
        </authorList>
    </citation>
    <scope>NUCLEOTIDE SEQUENCE [LARGE SCALE GENOMIC DNA]</scope>
    <source>
        <strain evidence="2 3">Q31a</strain>
    </source>
</reference>
<dbReference type="GO" id="GO:0016740">
    <property type="term" value="F:transferase activity"/>
    <property type="evidence" value="ECO:0007669"/>
    <property type="project" value="UniProtKB-KW"/>
</dbReference>
<gene>
    <name evidence="2" type="ORF">Q31a_23850</name>
</gene>
<dbReference type="EMBL" id="CP036298">
    <property type="protein sequence ID" value="QDV24072.1"/>
    <property type="molecule type" value="Genomic_DNA"/>
</dbReference>
<dbReference type="InterPro" id="IPR032696">
    <property type="entry name" value="SQ_cyclase_C"/>
</dbReference>
<dbReference type="Proteomes" id="UP000318017">
    <property type="component" value="Chromosome"/>
</dbReference>
<dbReference type="OrthoDB" id="263958at2"/>
<organism evidence="2 3">
    <name type="scientific">Aureliella helgolandensis</name>
    <dbReference type="NCBI Taxonomy" id="2527968"/>
    <lineage>
        <taxon>Bacteria</taxon>
        <taxon>Pseudomonadati</taxon>
        <taxon>Planctomycetota</taxon>
        <taxon>Planctomycetia</taxon>
        <taxon>Pirellulales</taxon>
        <taxon>Pirellulaceae</taxon>
        <taxon>Aureliella</taxon>
    </lineage>
</organism>
<dbReference type="Gene3D" id="1.50.10.20">
    <property type="match status" value="1"/>
</dbReference>
<dbReference type="Pfam" id="PF13243">
    <property type="entry name" value="SQHop_cyclase_C"/>
    <property type="match status" value="1"/>
</dbReference>
<sequence>MKPALFILVFCAIGKLSFSADVETTVRRGLERLQRASVNWQSNEDCFSCHHHTLPMLASFEGAQAGLQLDSNWMQAQADAAHSYFEPLIEDMDMGSHVPGGAATVGYGLWALSLDQRVSDETTTAMVNYLLLIQGVARLRDNPPADLTKLNNGRWIASCRRAPMQASMVGDTVLALVGIERYATVEQQPRVALARTAAVRWLASAPLTSQQDRLWRLWGLQQLGGDEDAKALVQQAILNSQQSDGGWAESEERPSDALSTGQAVFMLCDSGIAPNDPAIARGRDFLLQTQHADGSWKFESHAEPVQPFFDNGDPHGKHQFISVAATAWATSALAQLMPTNE</sequence>
<feature type="domain" description="Squalene cyclase C-terminal" evidence="1">
    <location>
        <begin position="217"/>
        <end position="303"/>
    </location>
</feature>
<dbReference type="InterPro" id="IPR008930">
    <property type="entry name" value="Terpenoid_cyclase/PrenylTrfase"/>
</dbReference>
<evidence type="ECO:0000313" key="3">
    <source>
        <dbReference type="Proteomes" id="UP000318017"/>
    </source>
</evidence>
<accession>A0A518G664</accession>
<proteinExistence type="predicted"/>
<keyword evidence="2" id="KW-0808">Transferase</keyword>
<protein>
    <submittedName>
        <fullName evidence="2">Prenyltransferase and squalene oxidase repeat protein</fullName>
    </submittedName>
</protein>
<dbReference type="AlphaFoldDB" id="A0A518G664"/>